<gene>
    <name evidence="2" type="ORF">DWV45_14385</name>
</gene>
<evidence type="ECO:0000313" key="3">
    <source>
        <dbReference type="Proteomes" id="UP000283683"/>
    </source>
</evidence>
<evidence type="ECO:0000256" key="1">
    <source>
        <dbReference type="SAM" id="SignalP"/>
    </source>
</evidence>
<dbReference type="Proteomes" id="UP000283683">
    <property type="component" value="Unassembled WGS sequence"/>
</dbReference>
<organism evidence="2 3">
    <name type="scientific">Agathobacter rectalis</name>
    <dbReference type="NCBI Taxonomy" id="39491"/>
    <lineage>
        <taxon>Bacteria</taxon>
        <taxon>Bacillati</taxon>
        <taxon>Bacillota</taxon>
        <taxon>Clostridia</taxon>
        <taxon>Lachnospirales</taxon>
        <taxon>Lachnospiraceae</taxon>
        <taxon>Agathobacter</taxon>
    </lineage>
</organism>
<evidence type="ECO:0000313" key="2">
    <source>
        <dbReference type="EMBL" id="RGW85300.1"/>
    </source>
</evidence>
<dbReference type="AlphaFoldDB" id="A0A413DH76"/>
<feature type="signal peptide" evidence="1">
    <location>
        <begin position="1"/>
        <end position="23"/>
    </location>
</feature>
<name>A0A413DH76_9FIRM</name>
<dbReference type="RefSeq" id="WP_330417074.1">
    <property type="nucleotide sequence ID" value="NZ_QSAZ01000018.1"/>
</dbReference>
<dbReference type="EMBL" id="QSAZ01000018">
    <property type="protein sequence ID" value="RGW85300.1"/>
    <property type="molecule type" value="Genomic_DNA"/>
</dbReference>
<comment type="caution">
    <text evidence="2">The sequence shown here is derived from an EMBL/GenBank/DDBJ whole genome shotgun (WGS) entry which is preliminary data.</text>
</comment>
<feature type="chain" id="PRO_5019268298" description="Ig-like domain-containing protein" evidence="1">
    <location>
        <begin position="24"/>
        <end position="282"/>
    </location>
</feature>
<proteinExistence type="predicted"/>
<feature type="non-terminal residue" evidence="2">
    <location>
        <position position="282"/>
    </location>
</feature>
<accession>A0A413DH76</accession>
<protein>
    <recommendedName>
        <fullName evidence="4">Ig-like domain-containing protein</fullName>
    </recommendedName>
</protein>
<sequence>MNCKKIMKKYLIIFALVLVISQARNEKILASSVIQIIGQPQSVSGEVYTPISMSVTASGENLSYQWEYYDVNSGSWKDYVGQIESVLNAPIYSDWNGLRLRCRVTDGANQVACSNEATVTIVKPLEITSQPKSVSGQVGTPISMSVTASGENLSYQWEYYDVNSGSWKDYVGQTESVLNAPIYSDWNGLRLRCRVTDGANQVACSNEATVTIVKPLEITSQPKSVSGQVGTPISMSVTASGENLSYQWEYYDVNSGSWKDYIGQTESVLNAPIYSDWNGLRL</sequence>
<keyword evidence="1" id="KW-0732">Signal</keyword>
<reference evidence="2 3" key="1">
    <citation type="submission" date="2018-08" db="EMBL/GenBank/DDBJ databases">
        <title>A genome reference for cultivated species of the human gut microbiota.</title>
        <authorList>
            <person name="Zou Y."/>
            <person name="Xue W."/>
            <person name="Luo G."/>
        </authorList>
    </citation>
    <scope>NUCLEOTIDE SEQUENCE [LARGE SCALE GENOMIC DNA]</scope>
    <source>
        <strain evidence="2 3">AF06-19</strain>
    </source>
</reference>
<evidence type="ECO:0008006" key="4">
    <source>
        <dbReference type="Google" id="ProtNLM"/>
    </source>
</evidence>